<evidence type="ECO:0000313" key="2">
    <source>
        <dbReference type="EMBL" id="KAF2092970.1"/>
    </source>
</evidence>
<organism evidence="2 3">
    <name type="scientific">Rhizodiscina lignyota</name>
    <dbReference type="NCBI Taxonomy" id="1504668"/>
    <lineage>
        <taxon>Eukaryota</taxon>
        <taxon>Fungi</taxon>
        <taxon>Dikarya</taxon>
        <taxon>Ascomycota</taxon>
        <taxon>Pezizomycotina</taxon>
        <taxon>Dothideomycetes</taxon>
        <taxon>Pleosporomycetidae</taxon>
        <taxon>Aulographales</taxon>
        <taxon>Rhizodiscinaceae</taxon>
        <taxon>Rhizodiscina</taxon>
    </lineage>
</organism>
<accession>A0A9P4I5B2</accession>
<keyword evidence="3" id="KW-1185">Reference proteome</keyword>
<gene>
    <name evidence="2" type="ORF">NA57DRAFT_81650</name>
</gene>
<dbReference type="OrthoDB" id="5425274at2759"/>
<reference evidence="2" key="1">
    <citation type="journal article" date="2020" name="Stud. Mycol.">
        <title>101 Dothideomycetes genomes: a test case for predicting lifestyles and emergence of pathogens.</title>
        <authorList>
            <person name="Haridas S."/>
            <person name="Albert R."/>
            <person name="Binder M."/>
            <person name="Bloem J."/>
            <person name="Labutti K."/>
            <person name="Salamov A."/>
            <person name="Andreopoulos B."/>
            <person name="Baker S."/>
            <person name="Barry K."/>
            <person name="Bills G."/>
            <person name="Bluhm B."/>
            <person name="Cannon C."/>
            <person name="Castanera R."/>
            <person name="Culley D."/>
            <person name="Daum C."/>
            <person name="Ezra D."/>
            <person name="Gonzalez J."/>
            <person name="Henrissat B."/>
            <person name="Kuo A."/>
            <person name="Liang C."/>
            <person name="Lipzen A."/>
            <person name="Lutzoni F."/>
            <person name="Magnuson J."/>
            <person name="Mondo S."/>
            <person name="Nolan M."/>
            <person name="Ohm R."/>
            <person name="Pangilinan J."/>
            <person name="Park H.-J."/>
            <person name="Ramirez L."/>
            <person name="Alfaro M."/>
            <person name="Sun H."/>
            <person name="Tritt A."/>
            <person name="Yoshinaga Y."/>
            <person name="Zwiers L.-H."/>
            <person name="Turgeon B."/>
            <person name="Goodwin S."/>
            <person name="Spatafora J."/>
            <person name="Crous P."/>
            <person name="Grigoriev I."/>
        </authorList>
    </citation>
    <scope>NUCLEOTIDE SEQUENCE</scope>
    <source>
        <strain evidence="2">CBS 133067</strain>
    </source>
</reference>
<dbReference type="AlphaFoldDB" id="A0A9P4I5B2"/>
<dbReference type="Proteomes" id="UP000799772">
    <property type="component" value="Unassembled WGS sequence"/>
</dbReference>
<feature type="region of interest" description="Disordered" evidence="1">
    <location>
        <begin position="21"/>
        <end position="54"/>
    </location>
</feature>
<evidence type="ECO:0000256" key="1">
    <source>
        <dbReference type="SAM" id="MobiDB-lite"/>
    </source>
</evidence>
<sequence>MDQMVDNAAEMRVGWSFVDDGRNREAFGGVDGSVVGPKDKREKTVRRRRRRRKG</sequence>
<protein>
    <submittedName>
        <fullName evidence="2">Uncharacterized protein</fullName>
    </submittedName>
</protein>
<feature type="compositionally biased region" description="Basic residues" evidence="1">
    <location>
        <begin position="43"/>
        <end position="54"/>
    </location>
</feature>
<comment type="caution">
    <text evidence="2">The sequence shown here is derived from an EMBL/GenBank/DDBJ whole genome shotgun (WGS) entry which is preliminary data.</text>
</comment>
<evidence type="ECO:0000313" key="3">
    <source>
        <dbReference type="Proteomes" id="UP000799772"/>
    </source>
</evidence>
<proteinExistence type="predicted"/>
<name>A0A9P4I5B2_9PEZI</name>
<dbReference type="EMBL" id="ML978140">
    <property type="protein sequence ID" value="KAF2092970.1"/>
    <property type="molecule type" value="Genomic_DNA"/>
</dbReference>